<evidence type="ECO:0000256" key="5">
    <source>
        <dbReference type="ARBA" id="ARBA00022833"/>
    </source>
</evidence>
<feature type="domain" description="C3H1-type" evidence="9">
    <location>
        <begin position="286"/>
        <end position="315"/>
    </location>
</feature>
<reference evidence="10" key="3">
    <citation type="submission" date="2025-09" db="UniProtKB">
        <authorList>
            <consortium name="Ensembl"/>
        </authorList>
    </citation>
    <scope>IDENTIFICATION</scope>
</reference>
<accession>A0A9L0JBQ4</accession>
<keyword evidence="3 6" id="KW-0479">Metal-binding</keyword>
<proteinExistence type="predicted"/>
<dbReference type="RefSeq" id="XP_044632453.1">
    <property type="nucleotide sequence ID" value="XM_044776518.2"/>
</dbReference>
<comment type="catalytic activity">
    <reaction evidence="1">
        <text>S-ubiquitinyl-[E2 ubiquitin-conjugating enzyme]-L-cysteine + [acceptor protein]-L-lysine = [E2 ubiquitin-conjugating enzyme]-L-cysteine + N(6)-ubiquitinyl-[acceptor protein]-L-lysine.</text>
        <dbReference type="EC" id="2.3.2.27"/>
    </reaction>
</comment>
<feature type="domain" description="C3H1-type" evidence="9">
    <location>
        <begin position="43"/>
        <end position="70"/>
    </location>
</feature>
<feature type="region of interest" description="Disordered" evidence="7">
    <location>
        <begin position="1"/>
        <end position="26"/>
    </location>
</feature>
<evidence type="ECO:0000256" key="6">
    <source>
        <dbReference type="PROSITE-ProRule" id="PRU00723"/>
    </source>
</evidence>
<feature type="zinc finger region" description="C3H1-type" evidence="6">
    <location>
        <begin position="43"/>
        <end position="70"/>
    </location>
</feature>
<dbReference type="PANTHER" id="PTHR11224:SF39">
    <property type="entry name" value="RING-TYPE E3 UBIQUITIN TRANSFERASE"/>
    <property type="match status" value="1"/>
</dbReference>
<evidence type="ECO:0000259" key="9">
    <source>
        <dbReference type="PROSITE" id="PS50103"/>
    </source>
</evidence>
<dbReference type="Gene3D" id="4.10.1000.10">
    <property type="entry name" value="Zinc finger, CCCH-type"/>
    <property type="match status" value="1"/>
</dbReference>
<dbReference type="GeneTree" id="ENSGT00950000183077"/>
<dbReference type="InterPro" id="IPR013083">
    <property type="entry name" value="Znf_RING/FYVE/PHD"/>
</dbReference>
<dbReference type="GeneID" id="106834560"/>
<dbReference type="InterPro" id="IPR001841">
    <property type="entry name" value="Znf_RING"/>
</dbReference>
<dbReference type="PROSITE" id="PS50103">
    <property type="entry name" value="ZF_C3H1"/>
    <property type="match status" value="2"/>
</dbReference>
<feature type="domain" description="RING-type" evidence="8">
    <location>
        <begin position="203"/>
        <end position="257"/>
    </location>
</feature>
<organism evidence="10 11">
    <name type="scientific">Equus asinus</name>
    <name type="common">Donkey</name>
    <name type="synonym">Equus africanus asinus</name>
    <dbReference type="NCBI Taxonomy" id="9793"/>
    <lineage>
        <taxon>Eukaryota</taxon>
        <taxon>Metazoa</taxon>
        <taxon>Chordata</taxon>
        <taxon>Craniata</taxon>
        <taxon>Vertebrata</taxon>
        <taxon>Euteleostomi</taxon>
        <taxon>Mammalia</taxon>
        <taxon>Eutheria</taxon>
        <taxon>Laurasiatheria</taxon>
        <taxon>Perissodactyla</taxon>
        <taxon>Equidae</taxon>
        <taxon>Equus</taxon>
    </lineage>
</organism>
<evidence type="ECO:0000256" key="2">
    <source>
        <dbReference type="ARBA" id="ARBA00012483"/>
    </source>
</evidence>
<name>A0A9L0JBQ4_EQUAS</name>
<dbReference type="EC" id="2.3.2.27" evidence="2"/>
<dbReference type="PANTHER" id="PTHR11224">
    <property type="entry name" value="MAKORIN-RELATED"/>
    <property type="match status" value="1"/>
</dbReference>
<keyword evidence="4 6" id="KW-0863">Zinc-finger</keyword>
<dbReference type="Gene3D" id="3.30.40.10">
    <property type="entry name" value="Zinc/RING finger domain, C3HC4 (zinc finger)"/>
    <property type="match status" value="1"/>
</dbReference>
<dbReference type="PROSITE" id="PS50089">
    <property type="entry name" value="ZF_RING_2"/>
    <property type="match status" value="1"/>
</dbReference>
<dbReference type="GO" id="GO:0000209">
    <property type="term" value="P:protein polyubiquitination"/>
    <property type="evidence" value="ECO:0007669"/>
    <property type="project" value="InterPro"/>
</dbReference>
<dbReference type="InterPro" id="IPR036855">
    <property type="entry name" value="Znf_CCCH_sf"/>
</dbReference>
<dbReference type="Proteomes" id="UP000694387">
    <property type="component" value="Chromosome 8"/>
</dbReference>
<gene>
    <name evidence="10" type="primary">LOC106834560</name>
</gene>
<dbReference type="AlphaFoldDB" id="A0A9L0JBQ4"/>
<dbReference type="SUPFAM" id="SSF57850">
    <property type="entry name" value="RING/U-box"/>
    <property type="match status" value="1"/>
</dbReference>
<evidence type="ECO:0000256" key="7">
    <source>
        <dbReference type="SAM" id="MobiDB-lite"/>
    </source>
</evidence>
<reference evidence="10 11" key="1">
    <citation type="journal article" date="2020" name="Nat. Commun.">
        <title>Donkey genomes provide new insights into domestication and selection for coat color.</title>
        <authorList>
            <person name="Wang"/>
            <person name="C."/>
            <person name="Li"/>
            <person name="H."/>
            <person name="Guo"/>
            <person name="Y."/>
            <person name="Huang"/>
            <person name="J."/>
            <person name="Sun"/>
            <person name="Y."/>
            <person name="Min"/>
            <person name="J."/>
            <person name="Wang"/>
            <person name="J."/>
            <person name="Fang"/>
            <person name="X."/>
            <person name="Zhao"/>
            <person name="Z."/>
            <person name="Wang"/>
            <person name="S."/>
            <person name="Zhang"/>
            <person name="Y."/>
            <person name="Liu"/>
            <person name="Q."/>
            <person name="Jiang"/>
            <person name="Q."/>
            <person name="Wang"/>
            <person name="X."/>
            <person name="Guo"/>
            <person name="Y."/>
            <person name="Yang"/>
            <person name="C."/>
            <person name="Wang"/>
            <person name="Y."/>
            <person name="Tian"/>
            <person name="F."/>
            <person name="Zhuang"/>
            <person name="G."/>
            <person name="Fan"/>
            <person name="Y."/>
            <person name="Gao"/>
            <person name="Q."/>
            <person name="Li"/>
            <person name="Y."/>
            <person name="Ju"/>
            <person name="Z."/>
            <person name="Li"/>
            <person name="J."/>
            <person name="Li"/>
            <person name="R."/>
            <person name="Hou"/>
            <person name="M."/>
            <person name="Yang"/>
            <person name="G."/>
            <person name="Liu"/>
            <person name="G."/>
            <person name="Liu"/>
            <person name="W."/>
            <person name="Guo"/>
            <person name="J."/>
            <person name="Pan"/>
            <person name="S."/>
            <person name="Fan"/>
            <person name="G."/>
            <person name="Zhang"/>
            <person name="W."/>
            <person name="Zhang"/>
            <person name="R."/>
            <person name="Yu"/>
            <person name="J."/>
            <person name="Zhang"/>
            <person name="X."/>
            <person name="Yin"/>
            <person name="Q."/>
            <person name="Ji"/>
            <person name="C."/>
            <person name="Jin"/>
            <person name="Y."/>
            <person name="Yue"/>
            <person name="G."/>
            <person name="Liu"/>
            <person name="M."/>
            <person name="Xu"/>
            <person name="J."/>
            <person name="Liu"/>
            <person name="S."/>
            <person name="Jordana"/>
            <person name="J."/>
            <person name="Noce"/>
            <person name="A."/>
            <person name="Amills"/>
            <person name="M."/>
            <person name="Wu"/>
            <person name="D.D."/>
            <person name="Li"/>
            <person name="S."/>
            <person name="Zhou"/>
            <person name="X. and Zhong"/>
            <person name="J."/>
        </authorList>
    </citation>
    <scope>NUCLEOTIDE SEQUENCE [LARGE SCALE GENOMIC DNA]</scope>
</reference>
<evidence type="ECO:0000256" key="4">
    <source>
        <dbReference type="ARBA" id="ARBA00022771"/>
    </source>
</evidence>
<protein>
    <recommendedName>
        <fullName evidence="2">RING-type E3 ubiquitin transferase</fullName>
        <ecNumber evidence="2">2.3.2.27</ecNumber>
    </recommendedName>
</protein>
<dbReference type="Pfam" id="PF14608">
    <property type="entry name" value="zf-CCCH_2"/>
    <property type="match status" value="2"/>
</dbReference>
<evidence type="ECO:0000313" key="11">
    <source>
        <dbReference type="Proteomes" id="UP000694387"/>
    </source>
</evidence>
<keyword evidence="11" id="KW-1185">Reference proteome</keyword>
<evidence type="ECO:0000313" key="10">
    <source>
        <dbReference type="Ensembl" id="ENSEASP00005050604.1"/>
    </source>
</evidence>
<dbReference type="SUPFAM" id="SSF90229">
    <property type="entry name" value="CCCH zinc finger"/>
    <property type="match status" value="1"/>
</dbReference>
<evidence type="ECO:0000256" key="3">
    <source>
        <dbReference type="ARBA" id="ARBA00022723"/>
    </source>
</evidence>
<dbReference type="GO" id="GO:0061630">
    <property type="term" value="F:ubiquitin protein ligase activity"/>
    <property type="evidence" value="ECO:0007669"/>
    <property type="project" value="UniProtKB-EC"/>
</dbReference>
<feature type="zinc finger region" description="C3H1-type" evidence="6">
    <location>
        <begin position="286"/>
        <end position="315"/>
    </location>
</feature>
<dbReference type="GO" id="GO:0008270">
    <property type="term" value="F:zinc ion binding"/>
    <property type="evidence" value="ECO:0007669"/>
    <property type="project" value="UniProtKB-KW"/>
</dbReference>
<dbReference type="Ensembl" id="ENSEAST00005077683.1">
    <property type="protein sequence ID" value="ENSEASP00005050604.1"/>
    <property type="gene ID" value="ENSEASG00005031872.1"/>
</dbReference>
<dbReference type="InterPro" id="IPR045072">
    <property type="entry name" value="MKRN-like"/>
</dbReference>
<dbReference type="SMART" id="SM00356">
    <property type="entry name" value="ZnF_C3H1"/>
    <property type="match status" value="2"/>
</dbReference>
<evidence type="ECO:0000256" key="1">
    <source>
        <dbReference type="ARBA" id="ARBA00000900"/>
    </source>
</evidence>
<keyword evidence="5 6" id="KW-0862">Zinc</keyword>
<dbReference type="InterPro" id="IPR000571">
    <property type="entry name" value="Znf_CCCH"/>
</dbReference>
<reference evidence="10" key="2">
    <citation type="submission" date="2025-08" db="UniProtKB">
        <authorList>
            <consortium name="Ensembl"/>
        </authorList>
    </citation>
    <scope>IDENTIFICATION</scope>
</reference>
<sequence length="382" mass="42234">MDPGGLDGSGRGRESSPHSQRPRRHFAQGACGWGPSCRFAQAGKAPQVCRYFQRGFCFHGDGCSYQHPQQPPGHLEWGRRHSEPHVTLPGPWLGLTRRGSEPTYLPSVAVGWGWAGACGDTEPGLEGMASKAVEFGASSWKSLSPSCESSGALQFSLIAADGDHSYSLKPQPKSDPIQELVAPLQSLDLEGQQREQDSRDVVCGICMDKVWDKPEAERIFGILPNCTHAHCLGCLRTWRKSRQDFPLDVIKACPQCRVHSSYIIPHKFWVSKGAEKEQLIRNFKARTSQIHCRFFVRGNGRCPFKSDCIYLHQLPENASTSDLPWPESMQLASGSEMVLGTTAFLRGAEPEDEVFFTDCALAMAFWGSELLLDPNSSYHGLL</sequence>
<evidence type="ECO:0000259" key="8">
    <source>
        <dbReference type="PROSITE" id="PS50089"/>
    </source>
</evidence>